<keyword evidence="4 13" id="KW-0732">Signal</keyword>
<dbReference type="Pfam" id="PF00089">
    <property type="entry name" value="Trypsin"/>
    <property type="match status" value="1"/>
</dbReference>
<dbReference type="InterPro" id="IPR033116">
    <property type="entry name" value="TRYPSIN_SER"/>
</dbReference>
<dbReference type="Gene3D" id="2.40.10.10">
    <property type="entry name" value="Trypsin-like serine proteases"/>
    <property type="match status" value="1"/>
</dbReference>
<dbReference type="InterPro" id="IPR050127">
    <property type="entry name" value="Serine_Proteases_S1"/>
</dbReference>
<keyword evidence="5" id="KW-0222">Digestion</keyword>
<accession>U5ET82</accession>
<keyword evidence="9" id="KW-1015">Disulfide bond</keyword>
<feature type="domain" description="Peptidase S1" evidence="14">
    <location>
        <begin position="28"/>
        <end position="255"/>
    </location>
</feature>
<dbReference type="SMART" id="SM00020">
    <property type="entry name" value="Tryp_SPc"/>
    <property type="match status" value="1"/>
</dbReference>
<evidence type="ECO:0000256" key="5">
    <source>
        <dbReference type="ARBA" id="ARBA00022757"/>
    </source>
</evidence>
<evidence type="ECO:0000256" key="6">
    <source>
        <dbReference type="ARBA" id="ARBA00022801"/>
    </source>
</evidence>
<name>U5ET82_9DIPT</name>
<keyword evidence="6 12" id="KW-0378">Hydrolase</keyword>
<comment type="subcellular location">
    <subcellularLocation>
        <location evidence="1">Secreted</location>
    </subcellularLocation>
</comment>
<evidence type="ECO:0000256" key="8">
    <source>
        <dbReference type="ARBA" id="ARBA00023145"/>
    </source>
</evidence>
<evidence type="ECO:0000256" key="10">
    <source>
        <dbReference type="ARBA" id="ARBA00024195"/>
    </source>
</evidence>
<comment type="similarity">
    <text evidence="10">Belongs to the peptidase S1 family. CLIP subfamily.</text>
</comment>
<dbReference type="GO" id="GO:0005615">
    <property type="term" value="C:extracellular space"/>
    <property type="evidence" value="ECO:0007669"/>
    <property type="project" value="TreeGrafter"/>
</dbReference>
<evidence type="ECO:0000256" key="4">
    <source>
        <dbReference type="ARBA" id="ARBA00022729"/>
    </source>
</evidence>
<dbReference type="GO" id="GO:0007586">
    <property type="term" value="P:digestion"/>
    <property type="evidence" value="ECO:0007669"/>
    <property type="project" value="UniProtKB-KW"/>
</dbReference>
<evidence type="ECO:0000256" key="12">
    <source>
        <dbReference type="RuleBase" id="RU363034"/>
    </source>
</evidence>
<dbReference type="SUPFAM" id="SSF50494">
    <property type="entry name" value="Trypsin-like serine proteases"/>
    <property type="match status" value="1"/>
</dbReference>
<evidence type="ECO:0000256" key="3">
    <source>
        <dbReference type="ARBA" id="ARBA00022670"/>
    </source>
</evidence>
<dbReference type="PROSITE" id="PS00135">
    <property type="entry name" value="TRYPSIN_SER"/>
    <property type="match status" value="1"/>
</dbReference>
<organism evidence="15">
    <name type="scientific">Corethrella appendiculata</name>
    <dbReference type="NCBI Taxonomy" id="1370023"/>
    <lineage>
        <taxon>Eukaryota</taxon>
        <taxon>Metazoa</taxon>
        <taxon>Ecdysozoa</taxon>
        <taxon>Arthropoda</taxon>
        <taxon>Hexapoda</taxon>
        <taxon>Insecta</taxon>
        <taxon>Pterygota</taxon>
        <taxon>Neoptera</taxon>
        <taxon>Endopterygota</taxon>
        <taxon>Diptera</taxon>
        <taxon>Nematocera</taxon>
        <taxon>Culicoidea</taxon>
        <taxon>Chaoboridae</taxon>
        <taxon>Corethrella</taxon>
    </lineage>
</organism>
<feature type="chain" id="PRO_5004659844" description="trypsin" evidence="13">
    <location>
        <begin position="22"/>
        <end position="256"/>
    </location>
</feature>
<proteinExistence type="evidence at transcript level"/>
<dbReference type="GO" id="GO:0006508">
    <property type="term" value="P:proteolysis"/>
    <property type="evidence" value="ECO:0007669"/>
    <property type="project" value="UniProtKB-KW"/>
</dbReference>
<protein>
    <recommendedName>
        <fullName evidence="11">trypsin</fullName>
        <ecNumber evidence="11">3.4.21.4</ecNumber>
    </recommendedName>
</protein>
<dbReference type="AlphaFoldDB" id="U5ET82"/>
<dbReference type="GO" id="GO:0004252">
    <property type="term" value="F:serine-type endopeptidase activity"/>
    <property type="evidence" value="ECO:0007669"/>
    <property type="project" value="UniProtKB-EC"/>
</dbReference>
<dbReference type="PRINTS" id="PR00722">
    <property type="entry name" value="CHYMOTRYPSIN"/>
</dbReference>
<dbReference type="InterPro" id="IPR009003">
    <property type="entry name" value="Peptidase_S1_PA"/>
</dbReference>
<evidence type="ECO:0000256" key="9">
    <source>
        <dbReference type="ARBA" id="ARBA00023157"/>
    </source>
</evidence>
<dbReference type="PROSITE" id="PS00134">
    <property type="entry name" value="TRYPSIN_HIS"/>
    <property type="match status" value="1"/>
</dbReference>
<sequence length="256" mass="27771">MLKLLLLIAIIGTLLIKSIDGRIARPMIVGGRQDRIANIPYQVAFEKNGGQFCGGALISDSWVLSAAHCARNLNIKNAKIRVGSSYLNYGGRVYGIKSIHVHPDFVQAEGKNDFLLIELNGKVPFGKNKFAKLPNATTSFADGTMCTVSGWGLTKSPSESRFILRSVKVPIFNQDECEYVHRTRNVQRPITSEMICAGYREGGKSSCQGDSGGPLTCGRILAGVVSWGVGCAAPQFPAVYARVTSARQWIYDITGI</sequence>
<evidence type="ECO:0000256" key="11">
    <source>
        <dbReference type="ARBA" id="ARBA00038868"/>
    </source>
</evidence>
<evidence type="ECO:0000256" key="7">
    <source>
        <dbReference type="ARBA" id="ARBA00022825"/>
    </source>
</evidence>
<evidence type="ECO:0000256" key="2">
    <source>
        <dbReference type="ARBA" id="ARBA00022525"/>
    </source>
</evidence>
<dbReference type="EC" id="3.4.21.4" evidence="11"/>
<dbReference type="CDD" id="cd00190">
    <property type="entry name" value="Tryp_SPc"/>
    <property type="match status" value="1"/>
</dbReference>
<dbReference type="InterPro" id="IPR001254">
    <property type="entry name" value="Trypsin_dom"/>
</dbReference>
<evidence type="ECO:0000313" key="15">
    <source>
        <dbReference type="EMBL" id="JAB56983.1"/>
    </source>
</evidence>
<dbReference type="FunFam" id="2.40.10.10:FF:000077">
    <property type="entry name" value="Predicted protein"/>
    <property type="match status" value="1"/>
</dbReference>
<evidence type="ECO:0000256" key="1">
    <source>
        <dbReference type="ARBA" id="ARBA00004613"/>
    </source>
</evidence>
<reference evidence="15" key="1">
    <citation type="journal article" date="2014" name="Insect Biochem. Mol. Biol.">
        <title>An insight into the sialome of the frog biting fly, Corethrella appendiculata.</title>
        <authorList>
            <person name="Ribeiro J.M.C."/>
            <person name="Chagas A.C."/>
            <person name="Pham V.M."/>
            <person name="Lounibos L.P."/>
            <person name="Calvo E."/>
        </authorList>
    </citation>
    <scope>NUCLEOTIDE SEQUENCE</scope>
    <source>
        <tissue evidence="15">Salivary glands</tissue>
    </source>
</reference>
<evidence type="ECO:0000259" key="14">
    <source>
        <dbReference type="PROSITE" id="PS50240"/>
    </source>
</evidence>
<dbReference type="InterPro" id="IPR018114">
    <property type="entry name" value="TRYPSIN_HIS"/>
</dbReference>
<dbReference type="EMBL" id="GANO01002888">
    <property type="protein sequence ID" value="JAB56983.1"/>
    <property type="molecule type" value="mRNA"/>
</dbReference>
<evidence type="ECO:0000256" key="13">
    <source>
        <dbReference type="SAM" id="SignalP"/>
    </source>
</evidence>
<dbReference type="InterPro" id="IPR043504">
    <property type="entry name" value="Peptidase_S1_PA_chymotrypsin"/>
</dbReference>
<keyword evidence="2" id="KW-0964">Secreted</keyword>
<dbReference type="PANTHER" id="PTHR24264">
    <property type="entry name" value="TRYPSIN-RELATED"/>
    <property type="match status" value="1"/>
</dbReference>
<dbReference type="PROSITE" id="PS50240">
    <property type="entry name" value="TRYPSIN_DOM"/>
    <property type="match status" value="1"/>
</dbReference>
<dbReference type="PANTHER" id="PTHR24264:SF65">
    <property type="entry name" value="SRCR DOMAIN-CONTAINING PROTEIN"/>
    <property type="match status" value="1"/>
</dbReference>
<keyword evidence="8" id="KW-0865">Zymogen</keyword>
<keyword evidence="3 12" id="KW-0645">Protease</keyword>
<feature type="signal peptide" evidence="13">
    <location>
        <begin position="1"/>
        <end position="21"/>
    </location>
</feature>
<keyword evidence="7 12" id="KW-0720">Serine protease</keyword>
<dbReference type="InterPro" id="IPR001314">
    <property type="entry name" value="Peptidase_S1A"/>
</dbReference>